<accession>A0ABT5IV67</accession>
<dbReference type="Pfam" id="PF11939">
    <property type="entry name" value="NiFe-hyd_HybE"/>
    <property type="match status" value="1"/>
</dbReference>
<dbReference type="Gene3D" id="3.30.1460.40">
    <property type="entry name" value="[NiFe]-hydrogenase assembly chaperone, HybE"/>
    <property type="match status" value="1"/>
</dbReference>
<name>A0ABT5IV67_9NEIS</name>
<dbReference type="InterPro" id="IPR023994">
    <property type="entry name" value="NiFe-hyd_HybE"/>
</dbReference>
<comment type="caution">
    <text evidence="1">The sequence shown here is derived from an EMBL/GenBank/DDBJ whole genome shotgun (WGS) entry which is preliminary data.</text>
</comment>
<evidence type="ECO:0000313" key="1">
    <source>
        <dbReference type="EMBL" id="MDC7716461.1"/>
    </source>
</evidence>
<sequence length="162" mass="17606">MNARHSSAGWLQHPGAALEQAYRHIQHTRMQGIPILNPAICVESVGFRRYQGWWAGVLITPWFINLMLLPADAPLPDGPAGEERLVALPEGIMPFLPGSEDSIGPYLMCSLFSPLPQFADQQSARDTASEVLRLLFEIPAPPAATPAGPDLSRRRLFGLGGA</sequence>
<dbReference type="RefSeq" id="WP_272750872.1">
    <property type="nucleotide sequence ID" value="NZ_JAQQLF010000005.1"/>
</dbReference>
<gene>
    <name evidence="1" type="primary">hybE</name>
    <name evidence="1" type="ORF">PQU95_04425</name>
</gene>
<keyword evidence="2" id="KW-1185">Reference proteome</keyword>
<dbReference type="Proteomes" id="UP001219956">
    <property type="component" value="Unassembled WGS sequence"/>
</dbReference>
<dbReference type="NCBIfam" id="TIGR03993">
    <property type="entry name" value="hydrog_HybE"/>
    <property type="match status" value="1"/>
</dbReference>
<organism evidence="1 2">
    <name type="scientific">Vogesella aquatica</name>
    <dbReference type="NCBI Taxonomy" id="2984206"/>
    <lineage>
        <taxon>Bacteria</taxon>
        <taxon>Pseudomonadati</taxon>
        <taxon>Pseudomonadota</taxon>
        <taxon>Betaproteobacteria</taxon>
        <taxon>Neisseriales</taxon>
        <taxon>Chromobacteriaceae</taxon>
        <taxon>Vogesella</taxon>
    </lineage>
</organism>
<dbReference type="InterPro" id="IPR038530">
    <property type="entry name" value="NiFe-hyd_HybE_sf"/>
</dbReference>
<reference evidence="1 2" key="1">
    <citation type="submission" date="2023-01" db="EMBL/GenBank/DDBJ databases">
        <title>Novel species of the genus Vogesella isolated from rivers.</title>
        <authorList>
            <person name="Lu H."/>
        </authorList>
    </citation>
    <scope>NUCLEOTIDE SEQUENCE [LARGE SCALE GENOMIC DNA]</scope>
    <source>
        <strain evidence="1 2">DC21W</strain>
    </source>
</reference>
<dbReference type="EMBL" id="JAQQLF010000005">
    <property type="protein sequence ID" value="MDC7716461.1"/>
    <property type="molecule type" value="Genomic_DNA"/>
</dbReference>
<protein>
    <submittedName>
        <fullName evidence="1">[NiFe]-hydrogenase assembly chaperone HybE</fullName>
    </submittedName>
</protein>
<evidence type="ECO:0000313" key="2">
    <source>
        <dbReference type="Proteomes" id="UP001219956"/>
    </source>
</evidence>
<proteinExistence type="predicted"/>